<sequence length="224" mass="25117">MENRPGTMPRSSFSKLAKAVKASKGKKRKCKTAYELYLEFARWVARSINPYIDFHNVWTIGLASLDGSEDDESSNDDDDEETGLLAAERAQCLLVFKKLKSEIPNFMEMVDSFHAKPNILKDLAAQMTSAARQARTTDVSGLKEIGLDYVRSMLPEGRFDPDIDPKSLKSETRGWNHKQIAALLVPINLTDEFKDDPDRVIADILAGKHDVGADLFPSFFYPPC</sequence>
<protein>
    <submittedName>
        <fullName evidence="1">Uncharacterized protein</fullName>
    </submittedName>
</protein>
<dbReference type="EMBL" id="JANIEX010000606">
    <property type="protein sequence ID" value="KAJ3565037.1"/>
    <property type="molecule type" value="Genomic_DNA"/>
</dbReference>
<gene>
    <name evidence="1" type="ORF">NP233_g7898</name>
</gene>
<evidence type="ECO:0000313" key="2">
    <source>
        <dbReference type="Proteomes" id="UP001213000"/>
    </source>
</evidence>
<proteinExistence type="predicted"/>
<dbReference type="Proteomes" id="UP001213000">
    <property type="component" value="Unassembled WGS sequence"/>
</dbReference>
<dbReference type="InterPro" id="IPR046521">
    <property type="entry name" value="DUF6698"/>
</dbReference>
<evidence type="ECO:0000313" key="1">
    <source>
        <dbReference type="EMBL" id="KAJ3565037.1"/>
    </source>
</evidence>
<keyword evidence="2" id="KW-1185">Reference proteome</keyword>
<comment type="caution">
    <text evidence="1">The sequence shown here is derived from an EMBL/GenBank/DDBJ whole genome shotgun (WGS) entry which is preliminary data.</text>
</comment>
<reference evidence="1" key="1">
    <citation type="submission" date="2022-07" db="EMBL/GenBank/DDBJ databases">
        <title>Genome Sequence of Leucocoprinus birnbaumii.</title>
        <authorList>
            <person name="Buettner E."/>
        </authorList>
    </citation>
    <scope>NUCLEOTIDE SEQUENCE</scope>
    <source>
        <strain evidence="1">VT141</strain>
    </source>
</reference>
<dbReference type="Pfam" id="PF20414">
    <property type="entry name" value="DUF6698"/>
    <property type="match status" value="1"/>
</dbReference>
<accession>A0AAD5YUB7</accession>
<name>A0AAD5YUB7_9AGAR</name>
<dbReference type="AlphaFoldDB" id="A0AAD5YUB7"/>
<organism evidence="1 2">
    <name type="scientific">Leucocoprinus birnbaumii</name>
    <dbReference type="NCBI Taxonomy" id="56174"/>
    <lineage>
        <taxon>Eukaryota</taxon>
        <taxon>Fungi</taxon>
        <taxon>Dikarya</taxon>
        <taxon>Basidiomycota</taxon>
        <taxon>Agaricomycotina</taxon>
        <taxon>Agaricomycetes</taxon>
        <taxon>Agaricomycetidae</taxon>
        <taxon>Agaricales</taxon>
        <taxon>Agaricineae</taxon>
        <taxon>Agaricaceae</taxon>
        <taxon>Leucocoprinus</taxon>
    </lineage>
</organism>